<name>A0ABQ5K2M7_9EUKA</name>
<dbReference type="Proteomes" id="UP001057375">
    <property type="component" value="Unassembled WGS sequence"/>
</dbReference>
<comment type="caution">
    <text evidence="1">The sequence shown here is derived from an EMBL/GenBank/DDBJ whole genome shotgun (WGS) entry which is preliminary data.</text>
</comment>
<organism evidence="1 2">
    <name type="scientific">Aduncisulcus paluster</name>
    <dbReference type="NCBI Taxonomy" id="2918883"/>
    <lineage>
        <taxon>Eukaryota</taxon>
        <taxon>Metamonada</taxon>
        <taxon>Carpediemonas-like organisms</taxon>
        <taxon>Aduncisulcus</taxon>
    </lineage>
</organism>
<evidence type="ECO:0000313" key="2">
    <source>
        <dbReference type="Proteomes" id="UP001057375"/>
    </source>
</evidence>
<protein>
    <submittedName>
        <fullName evidence="1">Uncharacterized protein</fullName>
    </submittedName>
</protein>
<dbReference type="EMBL" id="BQXS01012654">
    <property type="protein sequence ID" value="GKT26429.1"/>
    <property type="molecule type" value="Genomic_DNA"/>
</dbReference>
<keyword evidence="2" id="KW-1185">Reference proteome</keyword>
<sequence length="295" mass="33501">MKKHRRCLIEAGMSSTALCVHIFPMHLEKIIEHYGTFQITDTDIDERLNGYIREKASSRSIRSYIPLGITSQNGLHSYKVTVYENVGPRDPGWNPSPGVWCMIKVNQDEQYFVKILKKEELPDRIKSNIISTMISSIDSHPSSKFFFVQYYKAKEIDEVTGDIILTVWEEDEGDSFGVEAQGSLWCEVKVITMRNCRDTTSSSHFPRSFMIVAYRSLLSSRSDSDGFVLRFNRLPHVSDGLLLNLMIRLQRLHAGRCSSLIPTGFAPRTSRSDFHGYMQEGFVDGLNCSPSSGIP</sequence>
<evidence type="ECO:0000313" key="1">
    <source>
        <dbReference type="EMBL" id="GKT26429.1"/>
    </source>
</evidence>
<accession>A0ABQ5K2M7</accession>
<proteinExistence type="predicted"/>
<reference evidence="1" key="1">
    <citation type="submission" date="2022-03" db="EMBL/GenBank/DDBJ databases">
        <title>Draft genome sequence of Aduncisulcus paluster, a free-living microaerophilic Fornicata.</title>
        <authorList>
            <person name="Yuyama I."/>
            <person name="Kume K."/>
            <person name="Tamura T."/>
            <person name="Inagaki Y."/>
            <person name="Hashimoto T."/>
        </authorList>
    </citation>
    <scope>NUCLEOTIDE SEQUENCE</scope>
    <source>
        <strain evidence="1">NY0171</strain>
    </source>
</reference>
<gene>
    <name evidence="1" type="ORF">ADUPG1_013355</name>
</gene>